<dbReference type="Pfam" id="PF23670">
    <property type="entry name" value="PIGBOS1"/>
    <property type="match status" value="1"/>
</dbReference>
<reference evidence="1 2" key="1">
    <citation type="journal article" date="2019" name="PLoS Biol.">
        <title>Sex chromosomes control vertical transmission of feminizing Wolbachia symbionts in an isopod.</title>
        <authorList>
            <person name="Becking T."/>
            <person name="Chebbi M.A."/>
            <person name="Giraud I."/>
            <person name="Moumen B."/>
            <person name="Laverre T."/>
            <person name="Caubet Y."/>
            <person name="Peccoud J."/>
            <person name="Gilbert C."/>
            <person name="Cordaux R."/>
        </authorList>
    </citation>
    <scope>NUCLEOTIDE SEQUENCE [LARGE SCALE GENOMIC DNA]</scope>
    <source>
        <strain evidence="1">ANa2</strain>
        <tissue evidence="1">Whole body excluding digestive tract and cuticle</tissue>
    </source>
</reference>
<accession>A0A5N5SSP8</accession>
<keyword evidence="2" id="KW-1185">Reference proteome</keyword>
<dbReference type="EMBL" id="SEYY01020559">
    <property type="protein sequence ID" value="KAB7497224.1"/>
    <property type="molecule type" value="Genomic_DNA"/>
</dbReference>
<evidence type="ECO:0000313" key="2">
    <source>
        <dbReference type="Proteomes" id="UP000326759"/>
    </source>
</evidence>
<evidence type="ECO:0000313" key="1">
    <source>
        <dbReference type="EMBL" id="KAB7497224.1"/>
    </source>
</evidence>
<comment type="caution">
    <text evidence="1">The sequence shown here is derived from an EMBL/GenBank/DDBJ whole genome shotgun (WGS) entry which is preliminary data.</text>
</comment>
<protein>
    <submittedName>
        <fullName evidence="1">Uncharacterized protein</fullName>
    </submittedName>
</protein>
<organism evidence="1 2">
    <name type="scientific">Armadillidium nasatum</name>
    <dbReference type="NCBI Taxonomy" id="96803"/>
    <lineage>
        <taxon>Eukaryota</taxon>
        <taxon>Metazoa</taxon>
        <taxon>Ecdysozoa</taxon>
        <taxon>Arthropoda</taxon>
        <taxon>Crustacea</taxon>
        <taxon>Multicrustacea</taxon>
        <taxon>Malacostraca</taxon>
        <taxon>Eumalacostraca</taxon>
        <taxon>Peracarida</taxon>
        <taxon>Isopoda</taxon>
        <taxon>Oniscidea</taxon>
        <taxon>Crinocheta</taxon>
        <taxon>Armadillidiidae</taxon>
        <taxon>Armadillidium</taxon>
    </lineage>
</organism>
<sequence length="35" mass="3997">MLFMCVLGVGSGVYIWKPIFSEMSEVKKKQSKEES</sequence>
<proteinExistence type="predicted"/>
<dbReference type="Proteomes" id="UP000326759">
    <property type="component" value="Unassembled WGS sequence"/>
</dbReference>
<dbReference type="InterPro" id="IPR057394">
    <property type="entry name" value="PIGBOS1"/>
</dbReference>
<gene>
    <name evidence="1" type="ORF">Anas_10372</name>
</gene>
<dbReference type="AlphaFoldDB" id="A0A5N5SSP8"/>
<name>A0A5N5SSP8_9CRUS</name>